<dbReference type="InterPro" id="IPR039856">
    <property type="entry name" value="EMC2-like"/>
</dbReference>
<comment type="caution">
    <text evidence="6">The sequence shown here is derived from an EMBL/GenBank/DDBJ whole genome shotgun (WGS) entry which is preliminary data.</text>
</comment>
<dbReference type="SUPFAM" id="SSF48452">
    <property type="entry name" value="TPR-like"/>
    <property type="match status" value="1"/>
</dbReference>
<dbReference type="InterPro" id="IPR019734">
    <property type="entry name" value="TPR_rpt"/>
</dbReference>
<evidence type="ECO:0000313" key="7">
    <source>
        <dbReference type="Proteomes" id="UP001642502"/>
    </source>
</evidence>
<comment type="similarity">
    <text evidence="4">Belongs to the EMC2 family.</text>
</comment>
<name>A0ABP0D4W2_9PEZI</name>
<evidence type="ECO:0000313" key="6">
    <source>
        <dbReference type="EMBL" id="CAK7263244.1"/>
    </source>
</evidence>
<dbReference type="Gene3D" id="1.25.40.10">
    <property type="entry name" value="Tetratricopeptide repeat domain"/>
    <property type="match status" value="1"/>
</dbReference>
<evidence type="ECO:0000256" key="3">
    <source>
        <dbReference type="PROSITE-ProRule" id="PRU00339"/>
    </source>
</evidence>
<keyword evidence="1" id="KW-0677">Repeat</keyword>
<feature type="repeat" description="TPR" evidence="3">
    <location>
        <begin position="159"/>
        <end position="192"/>
    </location>
</feature>
<dbReference type="PANTHER" id="PTHR12760">
    <property type="entry name" value="TETRATRICOPEPTIDE REPEAT PROTEIN"/>
    <property type="match status" value="1"/>
</dbReference>
<evidence type="ECO:0000259" key="5">
    <source>
        <dbReference type="Pfam" id="PF22890"/>
    </source>
</evidence>
<accession>A0ABP0D4W2</accession>
<protein>
    <recommendedName>
        <fullName evidence="4">ER membrane protein complex subunit 2</fullName>
    </recommendedName>
</protein>
<keyword evidence="2 3" id="KW-0802">TPR repeat</keyword>
<dbReference type="InterPro" id="IPR055217">
    <property type="entry name" value="TPR_EMC2"/>
</dbReference>
<comment type="subunit">
    <text evidence="4">Component of the ER membrane protein complex (EMC).</text>
</comment>
<dbReference type="Proteomes" id="UP001642502">
    <property type="component" value="Unassembled WGS sequence"/>
</dbReference>
<dbReference type="PROSITE" id="PS50005">
    <property type="entry name" value="TPR"/>
    <property type="match status" value="1"/>
</dbReference>
<dbReference type="InterPro" id="IPR011990">
    <property type="entry name" value="TPR-like_helical_dom_sf"/>
</dbReference>
<keyword evidence="4" id="KW-0256">Endoplasmic reticulum</keyword>
<comment type="subcellular location">
    <subcellularLocation>
        <location evidence="4">Endoplasmic reticulum membrane</location>
        <topology evidence="4">Peripheral membrane protein</topology>
        <orientation evidence="4">Cytoplasmic side</orientation>
    </subcellularLocation>
</comment>
<sequence length="329" mass="36056">MSLLHPPSHLTPAQALSLSQSAPAVLRSLPSTVGKSSLQAVASPVESPEIWISYENLLISCLRTGDLESARECVRRLVERFGDSNDRVMALQGLVREAEAEDDKKSLEAVLKSYDDILAKDGTNVPIHKRRIALLHSMDRISDAVAGLVALLDFSPTDAEAWAELADVYLEQGLYAQAVYTLEEVLVLTPNAWNMHARLGEVALMAASTGSGGSDSATQKYAAESLKRFCRSIELCDDYLRGFYGLKLATSFVLKNASKWSKQNKSISPEDFALPDTETVQRLAQLATKKLSEIVRRYTAKETHWTGYDEAEIAAARELLAGDEAAIVR</sequence>
<evidence type="ECO:0000256" key="1">
    <source>
        <dbReference type="ARBA" id="ARBA00022737"/>
    </source>
</evidence>
<dbReference type="EMBL" id="CAWUON010000002">
    <property type="protein sequence ID" value="CAK7263244.1"/>
    <property type="molecule type" value="Genomic_DNA"/>
</dbReference>
<keyword evidence="4" id="KW-0472">Membrane</keyword>
<evidence type="ECO:0000256" key="4">
    <source>
        <dbReference type="RuleBase" id="RU367091"/>
    </source>
</evidence>
<keyword evidence="7" id="KW-1185">Reference proteome</keyword>
<feature type="domain" description="EMC2 TPR-like" evidence="5">
    <location>
        <begin position="110"/>
        <end position="206"/>
    </location>
</feature>
<comment type="function">
    <text evidence="4">Part of the endoplasmic reticulum membrane protein complex (EMC) that enables the energy-independent insertion into endoplasmic reticulum membranes of newly synthesized membrane proteins.</text>
</comment>
<organism evidence="6 7">
    <name type="scientific">Sporothrix epigloea</name>
    <dbReference type="NCBI Taxonomy" id="1892477"/>
    <lineage>
        <taxon>Eukaryota</taxon>
        <taxon>Fungi</taxon>
        <taxon>Dikarya</taxon>
        <taxon>Ascomycota</taxon>
        <taxon>Pezizomycotina</taxon>
        <taxon>Sordariomycetes</taxon>
        <taxon>Sordariomycetidae</taxon>
        <taxon>Ophiostomatales</taxon>
        <taxon>Ophiostomataceae</taxon>
        <taxon>Sporothrix</taxon>
    </lineage>
</organism>
<proteinExistence type="inferred from homology"/>
<dbReference type="Pfam" id="PF22890">
    <property type="entry name" value="TPR_EMC2"/>
    <property type="match status" value="1"/>
</dbReference>
<gene>
    <name evidence="6" type="primary">oca3</name>
    <name evidence="6" type="ORF">SEPCBS119000_000398</name>
</gene>
<evidence type="ECO:0000256" key="2">
    <source>
        <dbReference type="ARBA" id="ARBA00022803"/>
    </source>
</evidence>
<reference evidence="6 7" key="1">
    <citation type="submission" date="2024-01" db="EMBL/GenBank/DDBJ databases">
        <authorList>
            <person name="Allen C."/>
            <person name="Tagirdzhanova G."/>
        </authorList>
    </citation>
    <scope>NUCLEOTIDE SEQUENCE [LARGE SCALE GENOMIC DNA]</scope>
    <source>
        <strain evidence="6 7">CBS 119000</strain>
    </source>
</reference>